<dbReference type="Gene3D" id="3.40.50.300">
    <property type="entry name" value="P-loop containing nucleotide triphosphate hydrolases"/>
    <property type="match status" value="1"/>
</dbReference>
<dbReference type="InterPro" id="IPR003507">
    <property type="entry name" value="S66_fam"/>
</dbReference>
<dbReference type="RefSeq" id="XP_012202465.1">
    <property type="nucleotide sequence ID" value="XM_012347075.1"/>
</dbReference>
<dbReference type="HAMAP" id="MF_00235">
    <property type="entry name" value="Adenylate_kinase_Adk"/>
    <property type="match status" value="1"/>
</dbReference>
<dbReference type="GO" id="GO:0004017">
    <property type="term" value="F:AMP kinase activity"/>
    <property type="evidence" value="ECO:0007669"/>
    <property type="project" value="InterPro"/>
</dbReference>
<reference evidence="11 12" key="1">
    <citation type="journal article" date="2013" name="PLoS Genet.">
        <title>Distinctive expansion of potential virulence genes in the genome of the oomycete fish pathogen Saprolegnia parasitica.</title>
        <authorList>
            <person name="Jiang R.H."/>
            <person name="de Bruijn I."/>
            <person name="Haas B.J."/>
            <person name="Belmonte R."/>
            <person name="Lobach L."/>
            <person name="Christie J."/>
            <person name="van den Ackerveken G."/>
            <person name="Bottin A."/>
            <person name="Bulone V."/>
            <person name="Diaz-Moreno S.M."/>
            <person name="Dumas B."/>
            <person name="Fan L."/>
            <person name="Gaulin E."/>
            <person name="Govers F."/>
            <person name="Grenville-Briggs L.J."/>
            <person name="Horner N.R."/>
            <person name="Levin J.Z."/>
            <person name="Mammella M."/>
            <person name="Meijer H.J."/>
            <person name="Morris P."/>
            <person name="Nusbaum C."/>
            <person name="Oome S."/>
            <person name="Phillips A.J."/>
            <person name="van Rooyen D."/>
            <person name="Rzeszutek E."/>
            <person name="Saraiva M."/>
            <person name="Secombes C.J."/>
            <person name="Seidl M.F."/>
            <person name="Snel B."/>
            <person name="Stassen J.H."/>
            <person name="Sykes S."/>
            <person name="Tripathy S."/>
            <person name="van den Berg H."/>
            <person name="Vega-Arreguin J.C."/>
            <person name="Wawra S."/>
            <person name="Young S.K."/>
            <person name="Zeng Q."/>
            <person name="Dieguez-Uribeondo J."/>
            <person name="Russ C."/>
            <person name="Tyler B.M."/>
            <person name="van West P."/>
        </authorList>
    </citation>
    <scope>NUCLEOTIDE SEQUENCE [LARGE SCALE GENOMIC DNA]</scope>
    <source>
        <strain evidence="11 12">CBS 223.65</strain>
    </source>
</reference>
<evidence type="ECO:0000313" key="11">
    <source>
        <dbReference type="EMBL" id="KDO26817.1"/>
    </source>
</evidence>
<dbReference type="Pfam" id="PF05191">
    <property type="entry name" value="ADK_lid"/>
    <property type="match status" value="1"/>
</dbReference>
<evidence type="ECO:0000259" key="10">
    <source>
        <dbReference type="Pfam" id="PF17676"/>
    </source>
</evidence>
<name>A0A067CJ33_SAPPC</name>
<comment type="similarity">
    <text evidence="7">Belongs to the adenylate kinase family.</text>
</comment>
<keyword evidence="6" id="KW-0315">Glutamine amidotransferase</keyword>
<evidence type="ECO:0000256" key="4">
    <source>
        <dbReference type="ARBA" id="ARBA00022777"/>
    </source>
</evidence>
<dbReference type="InterPro" id="IPR033690">
    <property type="entry name" value="Adenylat_kinase_CS"/>
</dbReference>
<dbReference type="STRING" id="695850.A0A067CJ33"/>
<accession>A0A067CJ33</accession>
<dbReference type="OrthoDB" id="439792at2759"/>
<organism evidence="11 12">
    <name type="scientific">Saprolegnia parasitica (strain CBS 223.65)</name>
    <dbReference type="NCBI Taxonomy" id="695850"/>
    <lineage>
        <taxon>Eukaryota</taxon>
        <taxon>Sar</taxon>
        <taxon>Stramenopiles</taxon>
        <taxon>Oomycota</taxon>
        <taxon>Saprolegniomycetes</taxon>
        <taxon>Saprolegniales</taxon>
        <taxon>Saprolegniaceae</taxon>
        <taxon>Saprolegnia</taxon>
    </lineage>
</organism>
<dbReference type="PANTHER" id="PTHR30237">
    <property type="entry name" value="MURAMOYLTETRAPEPTIDE CARBOXYPEPTIDASE"/>
    <property type="match status" value="1"/>
</dbReference>
<dbReference type="InterPro" id="IPR029062">
    <property type="entry name" value="Class_I_gatase-like"/>
</dbReference>
<dbReference type="VEuPathDB" id="FungiDB:SPRG_08107"/>
<dbReference type="PROSITE" id="PS00113">
    <property type="entry name" value="ADENYLATE_KINASE"/>
    <property type="match status" value="1"/>
</dbReference>
<dbReference type="InterPro" id="IPR006259">
    <property type="entry name" value="Adenyl_kin_sub"/>
</dbReference>
<dbReference type="Gene3D" id="3.40.50.10740">
    <property type="entry name" value="Class I glutamine amidotransferase-like"/>
    <property type="match status" value="1"/>
</dbReference>
<dbReference type="InterPro" id="IPR027417">
    <property type="entry name" value="P-loop_NTPase"/>
</dbReference>
<dbReference type="InterPro" id="IPR027478">
    <property type="entry name" value="LdcA_N"/>
</dbReference>
<dbReference type="NCBIfam" id="TIGR01351">
    <property type="entry name" value="adk"/>
    <property type="match status" value="1"/>
</dbReference>
<evidence type="ECO:0000256" key="7">
    <source>
        <dbReference type="RuleBase" id="RU003330"/>
    </source>
</evidence>
<keyword evidence="3" id="KW-0547">Nucleotide-binding</keyword>
<feature type="domain" description="LD-carboxypeptidase C-terminal" evidence="10">
    <location>
        <begin position="405"/>
        <end position="519"/>
    </location>
</feature>
<evidence type="ECO:0000256" key="2">
    <source>
        <dbReference type="ARBA" id="ARBA00022679"/>
    </source>
</evidence>
<dbReference type="SUPFAM" id="SSF52540">
    <property type="entry name" value="P-loop containing nucleoside triphosphate hydrolases"/>
    <property type="match status" value="1"/>
</dbReference>
<keyword evidence="12" id="KW-1185">Reference proteome</keyword>
<feature type="domain" description="LD-carboxypeptidase N-terminal" evidence="8">
    <location>
        <begin position="230"/>
        <end position="335"/>
    </location>
</feature>
<dbReference type="InterPro" id="IPR040449">
    <property type="entry name" value="Peptidase_S66_N"/>
</dbReference>
<evidence type="ECO:0000259" key="8">
    <source>
        <dbReference type="Pfam" id="PF02016"/>
    </source>
</evidence>
<keyword evidence="5" id="KW-0378">Hydrolase</keyword>
<protein>
    <submittedName>
        <fullName evidence="11">Uncharacterized protein</fullName>
    </submittedName>
</protein>
<dbReference type="GO" id="GO:0005524">
    <property type="term" value="F:ATP binding"/>
    <property type="evidence" value="ECO:0007669"/>
    <property type="project" value="InterPro"/>
</dbReference>
<evidence type="ECO:0000256" key="1">
    <source>
        <dbReference type="ARBA" id="ARBA00010233"/>
    </source>
</evidence>
<evidence type="ECO:0000259" key="9">
    <source>
        <dbReference type="Pfam" id="PF05191"/>
    </source>
</evidence>
<comment type="similarity">
    <text evidence="1">Belongs to the peptidase S66 family.</text>
</comment>
<keyword evidence="4 7" id="KW-0418">Kinase</keyword>
<dbReference type="Pfam" id="PF00406">
    <property type="entry name" value="ADK"/>
    <property type="match status" value="1"/>
</dbReference>
<evidence type="ECO:0000256" key="5">
    <source>
        <dbReference type="ARBA" id="ARBA00022801"/>
    </source>
</evidence>
<dbReference type="Proteomes" id="UP000030745">
    <property type="component" value="Unassembled WGS sequence"/>
</dbReference>
<feature type="domain" description="Adenylate kinase active site lid" evidence="9">
    <location>
        <begin position="126"/>
        <end position="172"/>
    </location>
</feature>
<evidence type="ECO:0000256" key="6">
    <source>
        <dbReference type="ARBA" id="ARBA00022962"/>
    </source>
</evidence>
<dbReference type="GO" id="GO:0016787">
    <property type="term" value="F:hydrolase activity"/>
    <property type="evidence" value="ECO:0007669"/>
    <property type="project" value="UniProtKB-KW"/>
</dbReference>
<dbReference type="EMBL" id="KK583221">
    <property type="protein sequence ID" value="KDO26817.1"/>
    <property type="molecule type" value="Genomic_DNA"/>
</dbReference>
<dbReference type="CDD" id="cd01428">
    <property type="entry name" value="ADK"/>
    <property type="match status" value="1"/>
</dbReference>
<proteinExistence type="inferred from homology"/>
<dbReference type="SUPFAM" id="SSF141986">
    <property type="entry name" value="LD-carboxypeptidase A C-terminal domain-like"/>
    <property type="match status" value="1"/>
</dbReference>
<dbReference type="InterPro" id="IPR027461">
    <property type="entry name" value="Carboxypeptidase_A_C_sf"/>
</dbReference>
<dbReference type="InterPro" id="IPR007862">
    <property type="entry name" value="Adenylate_kinase_lid-dom"/>
</dbReference>
<dbReference type="InterPro" id="IPR000850">
    <property type="entry name" value="Adenylat/UMP-CMP_kin"/>
</dbReference>
<evidence type="ECO:0000313" key="12">
    <source>
        <dbReference type="Proteomes" id="UP000030745"/>
    </source>
</evidence>
<dbReference type="PANTHER" id="PTHR30237:SF6">
    <property type="entry name" value="CARBOXYPEPTIDASE YOCD-RELATED"/>
    <property type="match status" value="1"/>
</dbReference>
<dbReference type="KEGG" id="spar:SPRG_08107"/>
<dbReference type="GeneID" id="24130344"/>
<evidence type="ECO:0000256" key="3">
    <source>
        <dbReference type="ARBA" id="ARBA00022741"/>
    </source>
</evidence>
<sequence>MAGRLRMMFLGPPGVGKGTYATRIAPKLSIPTISTGDLVRAEIKRDSALGKQIKDYSSQGKLVPDEIILTMVRQRLQEKDAQKGYILDGFPRNVSQAIEFDKIATLDSVVNFELPEWVLIEKLSGRRVCDSCGTGYNVADINSGEYVMPPLLPKAECTCDKCGSNKIVQRADDTLEVVKHRLQVYTDETEPLIQYYTDKGILKSFHVKKGLADLPRINAMLGIPEESKFQATIESANAALTALGLTLTFGDYIFASDSHSSSIDDRIADLHAAFRDETVDDIILTVIGGCNANQLLSALDDDLVRSHPKVFCGYSYITALHNAFLAKANLVTFSGPHYSTFGMTHGLDFTIQEFVRVLLSTPPGIEVAYAPSPTWRNDLWFLDPTPKCEFENTAGFEIVRNGVGSGTILGGNLNLLRGTPYFPSQFTDVVLFLECTGANDYATFDQLVQALLHMPGFAATLRGIVVGRFELDSKMGATALETIFRIKCELPPTLPIVYGVDFGHTTPHTLIPIGGPVRLTRAAMCRTLAWCGTTIW</sequence>
<dbReference type="AlphaFoldDB" id="A0A067CJ33"/>
<dbReference type="Pfam" id="PF02016">
    <property type="entry name" value="Peptidase_S66"/>
    <property type="match status" value="1"/>
</dbReference>
<dbReference type="PRINTS" id="PR00094">
    <property type="entry name" value="ADENYLTKNASE"/>
</dbReference>
<gene>
    <name evidence="11" type="ORF">SPRG_08107</name>
</gene>
<keyword evidence="2 7" id="KW-0808">Transferase</keyword>
<dbReference type="SUPFAM" id="SSF52317">
    <property type="entry name" value="Class I glutamine amidotransferase-like"/>
    <property type="match status" value="1"/>
</dbReference>
<dbReference type="Gene3D" id="3.50.30.60">
    <property type="entry name" value="LD-carboxypeptidase A C-terminal domain-like"/>
    <property type="match status" value="1"/>
</dbReference>
<dbReference type="Pfam" id="PF17676">
    <property type="entry name" value="Peptidase_S66C"/>
    <property type="match status" value="1"/>
</dbReference>
<dbReference type="InterPro" id="IPR040921">
    <property type="entry name" value="Peptidase_S66C"/>
</dbReference>